<evidence type="ECO:0000313" key="3">
    <source>
        <dbReference type="Proteomes" id="UP000235672"/>
    </source>
</evidence>
<dbReference type="STRING" id="1745343.A0A2J6PIL2"/>
<proteinExistence type="predicted"/>
<evidence type="ECO:0000256" key="1">
    <source>
        <dbReference type="SAM" id="MobiDB-lite"/>
    </source>
</evidence>
<keyword evidence="3" id="KW-1185">Reference proteome</keyword>
<dbReference type="GO" id="GO:0032259">
    <property type="term" value="P:methylation"/>
    <property type="evidence" value="ECO:0007669"/>
    <property type="project" value="UniProtKB-KW"/>
</dbReference>
<feature type="compositionally biased region" description="Low complexity" evidence="1">
    <location>
        <begin position="92"/>
        <end position="101"/>
    </location>
</feature>
<protein>
    <submittedName>
        <fullName evidence="2">S-adenosyl-L-methionine-dependent methyltransferase</fullName>
    </submittedName>
</protein>
<evidence type="ECO:0000313" key="2">
    <source>
        <dbReference type="EMBL" id="PMD13850.1"/>
    </source>
</evidence>
<dbReference type="EMBL" id="KZ613527">
    <property type="protein sequence ID" value="PMD13850.1"/>
    <property type="molecule type" value="Genomic_DNA"/>
</dbReference>
<sequence length="398" mass="44175">MHEGMTEPSDISMTGQAGHEDPAVIESSLASNVPQSMAPPEEIVSTVAPATTSTEQEDHVMNEPEGLAHAAYPPDLEIGTDSSDYSSHDNDSTLGSSLEGSTSSVRSSIYHYLEENGRTYHAYNPGKYMLPNDTREQDRLDLQHHSFKIMLDGKLNLAPISDPKRVLDLATGTGIWAVEFAQEHPDAAVLGTDLSPIQPEFVPANCRFEISDAEEDWGFSQPFDYIHARAIVTCFKNNRAIVQKIFENLVPGGYFELQDPALPMLCDDGTLDGTPLKEWNENLVHSMSLIGRNLRDSQNWGGYMREAGFVDVVEHRVYVPVNPWARGKKNKLLGAISQQNLLEGVESMSKAAFTRILQWTPERLDELLQGVRTNLLDKDVHAYGIVYFAYGRKPEVVA</sequence>
<dbReference type="PANTHER" id="PTHR43591">
    <property type="entry name" value="METHYLTRANSFERASE"/>
    <property type="match status" value="1"/>
</dbReference>
<dbReference type="Proteomes" id="UP000235672">
    <property type="component" value="Unassembled WGS sequence"/>
</dbReference>
<keyword evidence="2" id="KW-0808">Transferase</keyword>
<dbReference type="Gene3D" id="3.40.50.150">
    <property type="entry name" value="Vaccinia Virus protein VP39"/>
    <property type="match status" value="1"/>
</dbReference>
<reference evidence="2 3" key="1">
    <citation type="submission" date="2016-05" db="EMBL/GenBank/DDBJ databases">
        <title>A degradative enzymes factory behind the ericoid mycorrhizal symbiosis.</title>
        <authorList>
            <consortium name="DOE Joint Genome Institute"/>
            <person name="Martino E."/>
            <person name="Morin E."/>
            <person name="Grelet G."/>
            <person name="Kuo A."/>
            <person name="Kohler A."/>
            <person name="Daghino S."/>
            <person name="Barry K."/>
            <person name="Choi C."/>
            <person name="Cichocki N."/>
            <person name="Clum A."/>
            <person name="Copeland A."/>
            <person name="Hainaut M."/>
            <person name="Haridas S."/>
            <person name="Labutti K."/>
            <person name="Lindquist E."/>
            <person name="Lipzen A."/>
            <person name="Khouja H.-R."/>
            <person name="Murat C."/>
            <person name="Ohm R."/>
            <person name="Olson A."/>
            <person name="Spatafora J."/>
            <person name="Veneault-Fourrey C."/>
            <person name="Henrissat B."/>
            <person name="Grigoriev I."/>
            <person name="Martin F."/>
            <person name="Perotto S."/>
        </authorList>
    </citation>
    <scope>NUCLEOTIDE SEQUENCE [LARGE SCALE GENOMIC DNA]</scope>
    <source>
        <strain evidence="2 3">UAMH 7357</strain>
    </source>
</reference>
<dbReference type="Pfam" id="PF13489">
    <property type="entry name" value="Methyltransf_23"/>
    <property type="match status" value="1"/>
</dbReference>
<organism evidence="2 3">
    <name type="scientific">Hyaloscypha hepaticicola</name>
    <dbReference type="NCBI Taxonomy" id="2082293"/>
    <lineage>
        <taxon>Eukaryota</taxon>
        <taxon>Fungi</taxon>
        <taxon>Dikarya</taxon>
        <taxon>Ascomycota</taxon>
        <taxon>Pezizomycotina</taxon>
        <taxon>Leotiomycetes</taxon>
        <taxon>Helotiales</taxon>
        <taxon>Hyaloscyphaceae</taxon>
        <taxon>Hyaloscypha</taxon>
    </lineage>
</organism>
<dbReference type="PANTHER" id="PTHR43591:SF102">
    <property type="entry name" value="S-ADENOSYL-L-METHIONINE-DEPENDENT METHYLTRANSFERASE"/>
    <property type="match status" value="1"/>
</dbReference>
<dbReference type="InterPro" id="IPR029063">
    <property type="entry name" value="SAM-dependent_MTases_sf"/>
</dbReference>
<dbReference type="SUPFAM" id="SSF53335">
    <property type="entry name" value="S-adenosyl-L-methionine-dependent methyltransferases"/>
    <property type="match status" value="1"/>
</dbReference>
<name>A0A2J6PIL2_9HELO</name>
<dbReference type="CDD" id="cd02440">
    <property type="entry name" value="AdoMet_MTases"/>
    <property type="match status" value="1"/>
</dbReference>
<dbReference type="OrthoDB" id="2013972at2759"/>
<dbReference type="GO" id="GO:0008168">
    <property type="term" value="F:methyltransferase activity"/>
    <property type="evidence" value="ECO:0007669"/>
    <property type="project" value="UniProtKB-KW"/>
</dbReference>
<feature type="region of interest" description="Disordered" evidence="1">
    <location>
        <begin position="1"/>
        <end position="59"/>
    </location>
</feature>
<feature type="region of interest" description="Disordered" evidence="1">
    <location>
        <begin position="71"/>
        <end position="101"/>
    </location>
</feature>
<keyword evidence="2" id="KW-0489">Methyltransferase</keyword>
<gene>
    <name evidence="2" type="ORF">NA56DRAFT_651492</name>
</gene>
<accession>A0A2J6PIL2</accession>
<dbReference type="AlphaFoldDB" id="A0A2J6PIL2"/>